<dbReference type="InterPro" id="IPR013780">
    <property type="entry name" value="Glyco_hydro_b"/>
</dbReference>
<comment type="catalytic activity">
    <reaction evidence="1 8">
        <text>Hydrolysis of terminal non-reducing beta-D-galactose residues in beta-D-galactosides.</text>
        <dbReference type="EC" id="3.2.1.23"/>
    </reaction>
</comment>
<dbReference type="RefSeq" id="WP_046229467.1">
    <property type="nucleotide sequence ID" value="NZ_FONN01000021.1"/>
</dbReference>
<evidence type="ECO:0000256" key="6">
    <source>
        <dbReference type="ARBA" id="ARBA00022833"/>
    </source>
</evidence>
<dbReference type="EMBL" id="FONN01000021">
    <property type="protein sequence ID" value="SFF26015.1"/>
    <property type="molecule type" value="Genomic_DNA"/>
</dbReference>
<keyword evidence="4" id="KW-0479">Metal-binding</keyword>
<dbReference type="Proteomes" id="UP000183410">
    <property type="component" value="Unassembled WGS sequence"/>
</dbReference>
<feature type="binding site" evidence="10">
    <location>
        <position position="322"/>
    </location>
    <ligand>
        <name>substrate</name>
    </ligand>
</feature>
<keyword evidence="15" id="KW-1185">Reference proteome</keyword>
<dbReference type="GO" id="GO:0046872">
    <property type="term" value="F:metal ion binding"/>
    <property type="evidence" value="ECO:0007669"/>
    <property type="project" value="UniProtKB-KW"/>
</dbReference>
<dbReference type="InterPro" id="IPR013529">
    <property type="entry name" value="Glyco_hydro_42_N"/>
</dbReference>
<feature type="active site" description="Proton donor" evidence="9">
    <location>
        <position position="151"/>
    </location>
</feature>
<evidence type="ECO:0000256" key="8">
    <source>
        <dbReference type="PIRNR" id="PIRNR001084"/>
    </source>
</evidence>
<sequence length="693" mass="79058">MTKSLNTTQFHLGVCYYPEHWAEELWEDDYRRMRECGFTIIRVAEFAWSIFEPSEGEFHFELFDRALAAAHKHGLKVILGTPTATPPAWLTTKYPETLNAAQNGVLYQHGQRRHFNYNSPVYRRLAARIAQRMAEHYKDHPAVIGWQIDNELNCEMNVFYSQADHIAFRSWLQEKYGTLEQLNHAWGTVFWNQTYSDWEQVHLTRPTVSNAPNPHQSLDEKRFFSDSAISYCRLQADIIRDIVPSYQWVTHNGIFGHLDNHKLTRTTLDFMSYDSYPNISTIMPDLGDRPLLDQKWSWNLSVVRSISPHFCVMEQQSGACGWFTRLETPAPLPGQMRLWTYQSIAHGADMLLYFRWRTASIGTEMYWHGINDYSNQENRKVREAALVGKELQQIGSQIVGQRYLAEAAIIKSYDNEWDGELDSWHGPLERYSLLEWYKACVRAHIPTDALYIDEETTLEQLSSYKLLVYPHATIITATHAKLLEAYARQGGTVIFGCRSGYKDENGHCRMEPLPGPLAELCGIEVEDFTRIGPHQTTPDIRWVVDSGTELSVRAPEFNDILRITSESAQSIGHYSGGSYYEGSVAAARNTLGKGAIYYFGSAFTETAAAKLLALSGLSSPAAALMELPEQVELHRRQRPGSEQDTWFLLNYAHNSQTVVIRQQMRDLLSGKLLQGAVTMRPFDVLILTAGGEG</sequence>
<dbReference type="Pfam" id="PF08533">
    <property type="entry name" value="Glyco_hydro_42C"/>
    <property type="match status" value="1"/>
</dbReference>
<dbReference type="PANTHER" id="PTHR36447:SF2">
    <property type="entry name" value="BETA-GALACTOSIDASE YESZ"/>
    <property type="match status" value="1"/>
</dbReference>
<evidence type="ECO:0000256" key="9">
    <source>
        <dbReference type="PIRSR" id="PIRSR001084-1"/>
    </source>
</evidence>
<evidence type="ECO:0000313" key="15">
    <source>
        <dbReference type="Proteomes" id="UP000183410"/>
    </source>
</evidence>
<evidence type="ECO:0000313" key="14">
    <source>
        <dbReference type="EMBL" id="SFF26015.1"/>
    </source>
</evidence>
<evidence type="ECO:0000259" key="13">
    <source>
        <dbReference type="Pfam" id="PF08533"/>
    </source>
</evidence>
<dbReference type="GO" id="GO:0004565">
    <property type="term" value="F:beta-galactosidase activity"/>
    <property type="evidence" value="ECO:0007669"/>
    <property type="project" value="UniProtKB-EC"/>
</dbReference>
<dbReference type="EC" id="3.2.1.23" evidence="3 8"/>
<keyword evidence="6" id="KW-0862">Zinc</keyword>
<dbReference type="Pfam" id="PF02449">
    <property type="entry name" value="Glyco_hydro_42"/>
    <property type="match status" value="1"/>
</dbReference>
<dbReference type="SUPFAM" id="SSF51445">
    <property type="entry name" value="(Trans)glycosidases"/>
    <property type="match status" value="1"/>
</dbReference>
<dbReference type="InterPro" id="IPR017853">
    <property type="entry name" value="GH"/>
</dbReference>
<evidence type="ECO:0000256" key="4">
    <source>
        <dbReference type="ARBA" id="ARBA00022723"/>
    </source>
</evidence>
<comment type="similarity">
    <text evidence="2 8">Belongs to the glycosyl hydrolase 42 family.</text>
</comment>
<reference evidence="15" key="1">
    <citation type="submission" date="2016-10" db="EMBL/GenBank/DDBJ databases">
        <authorList>
            <person name="Varghese N."/>
            <person name="Submissions S."/>
        </authorList>
    </citation>
    <scope>NUCLEOTIDE SEQUENCE [LARGE SCALE GENOMIC DNA]</scope>
    <source>
        <strain evidence="15">CGMCC 1.10223</strain>
    </source>
</reference>
<accession>A0A1I2H745</accession>
<evidence type="ECO:0000256" key="10">
    <source>
        <dbReference type="PIRSR" id="PIRSR001084-2"/>
    </source>
</evidence>
<feature type="domain" description="Beta-galactosidase trimerisation" evidence="12">
    <location>
        <begin position="405"/>
        <end position="613"/>
    </location>
</feature>
<feature type="binding site" evidence="10">
    <location>
        <position position="112"/>
    </location>
    <ligand>
        <name>substrate</name>
    </ligand>
</feature>
<feature type="domain" description="Glycoside hydrolase family 42 N-terminal" evidence="11">
    <location>
        <begin position="15"/>
        <end position="394"/>
    </location>
</feature>
<evidence type="ECO:0000259" key="12">
    <source>
        <dbReference type="Pfam" id="PF08532"/>
    </source>
</evidence>
<dbReference type="Pfam" id="PF08532">
    <property type="entry name" value="Glyco_hydro_42M"/>
    <property type="match status" value="1"/>
</dbReference>
<keyword evidence="5 8" id="KW-0378">Hydrolase</keyword>
<dbReference type="InterPro" id="IPR013738">
    <property type="entry name" value="Beta_galactosidase_Trimer"/>
</dbReference>
<dbReference type="InterPro" id="IPR013739">
    <property type="entry name" value="Beta_galactosidase_C"/>
</dbReference>
<evidence type="ECO:0000256" key="5">
    <source>
        <dbReference type="ARBA" id="ARBA00022801"/>
    </source>
</evidence>
<evidence type="ECO:0000256" key="3">
    <source>
        <dbReference type="ARBA" id="ARBA00012756"/>
    </source>
</evidence>
<feature type="binding site" evidence="10">
    <location>
        <position position="150"/>
    </location>
    <ligand>
        <name>substrate</name>
    </ligand>
</feature>
<dbReference type="Gene3D" id="3.40.50.880">
    <property type="match status" value="1"/>
</dbReference>
<dbReference type="OrthoDB" id="9800974at2"/>
<dbReference type="GO" id="GO:0009341">
    <property type="term" value="C:beta-galactosidase complex"/>
    <property type="evidence" value="ECO:0007669"/>
    <property type="project" value="InterPro"/>
</dbReference>
<organism evidence="14 15">
    <name type="scientific">Paenibacillus algorifonticola</name>
    <dbReference type="NCBI Taxonomy" id="684063"/>
    <lineage>
        <taxon>Bacteria</taxon>
        <taxon>Bacillati</taxon>
        <taxon>Bacillota</taxon>
        <taxon>Bacilli</taxon>
        <taxon>Bacillales</taxon>
        <taxon>Paenibacillaceae</taxon>
        <taxon>Paenibacillus</taxon>
    </lineage>
</organism>
<evidence type="ECO:0000256" key="7">
    <source>
        <dbReference type="ARBA" id="ARBA00023295"/>
    </source>
</evidence>
<evidence type="ECO:0000259" key="11">
    <source>
        <dbReference type="Pfam" id="PF02449"/>
    </source>
</evidence>
<dbReference type="CDD" id="cd03143">
    <property type="entry name" value="A4_beta-galactosidase_middle_domain"/>
    <property type="match status" value="1"/>
</dbReference>
<gene>
    <name evidence="14" type="ORF">SAMN04487969_1216</name>
</gene>
<protein>
    <recommendedName>
        <fullName evidence="3 8">Beta-galactosidase</fullName>
        <shortName evidence="8">Beta-gal</shortName>
        <ecNumber evidence="3 8">3.2.1.23</ecNumber>
    </recommendedName>
</protein>
<feature type="domain" description="Beta-galactosidase C-terminal" evidence="13">
    <location>
        <begin position="634"/>
        <end position="688"/>
    </location>
</feature>
<evidence type="ECO:0000256" key="2">
    <source>
        <dbReference type="ARBA" id="ARBA00005940"/>
    </source>
</evidence>
<proteinExistence type="inferred from homology"/>
<name>A0A1I2H745_9BACL</name>
<dbReference type="InterPro" id="IPR029062">
    <property type="entry name" value="Class_I_gatase-like"/>
</dbReference>
<dbReference type="InterPro" id="IPR003476">
    <property type="entry name" value="Glyco_hydro_42"/>
</dbReference>
<dbReference type="Gene3D" id="3.20.20.80">
    <property type="entry name" value="Glycosidases"/>
    <property type="match status" value="1"/>
</dbReference>
<feature type="active site" description="Nucleophile" evidence="9">
    <location>
        <position position="314"/>
    </location>
</feature>
<keyword evidence="7 8" id="KW-0326">Glycosidase</keyword>
<dbReference type="Gene3D" id="2.60.40.1180">
    <property type="entry name" value="Golgi alpha-mannosidase II"/>
    <property type="match status" value="1"/>
</dbReference>
<dbReference type="GO" id="GO:0006012">
    <property type="term" value="P:galactose metabolic process"/>
    <property type="evidence" value="ECO:0007669"/>
    <property type="project" value="InterPro"/>
</dbReference>
<dbReference type="PIRSF" id="PIRSF001084">
    <property type="entry name" value="B-galactosidase"/>
    <property type="match status" value="1"/>
</dbReference>
<dbReference type="PANTHER" id="PTHR36447">
    <property type="entry name" value="BETA-GALACTOSIDASE GANA"/>
    <property type="match status" value="1"/>
</dbReference>
<dbReference type="SUPFAM" id="SSF52317">
    <property type="entry name" value="Class I glutamine amidotransferase-like"/>
    <property type="match status" value="1"/>
</dbReference>
<dbReference type="AlphaFoldDB" id="A0A1I2H745"/>
<evidence type="ECO:0000256" key="1">
    <source>
        <dbReference type="ARBA" id="ARBA00001412"/>
    </source>
</evidence>